<sequence length="127" mass="15066">MVCWTAYRRRRRRNMVWQQEMGRSAAQRETGVAGTRTARYRVVPLKIDRRRSISAVGDRLREKKEEEEEEKKKKRKEEYLFPRAILVGARRPLPASHQRPHAVVSRGSRALFLPREETERLPAWGSR</sequence>
<dbReference type="AlphaFoldDB" id="A0A426Y2K6"/>
<name>A0A426Y2K6_ENSVE</name>
<reference evidence="2 3" key="1">
    <citation type="journal article" date="2014" name="Agronomy (Basel)">
        <title>A Draft Genome Sequence for Ensete ventricosum, the Drought-Tolerant Tree Against Hunger.</title>
        <authorList>
            <person name="Harrison J."/>
            <person name="Moore K.A."/>
            <person name="Paszkiewicz K."/>
            <person name="Jones T."/>
            <person name="Grant M."/>
            <person name="Ambacheew D."/>
            <person name="Muzemil S."/>
            <person name="Studholme D.J."/>
        </authorList>
    </citation>
    <scope>NUCLEOTIDE SEQUENCE [LARGE SCALE GENOMIC DNA]</scope>
</reference>
<dbReference type="EMBL" id="AMZH03015473">
    <property type="protein sequence ID" value="RRT45993.1"/>
    <property type="molecule type" value="Genomic_DNA"/>
</dbReference>
<evidence type="ECO:0000256" key="1">
    <source>
        <dbReference type="SAM" id="MobiDB-lite"/>
    </source>
</evidence>
<feature type="region of interest" description="Disordered" evidence="1">
    <location>
        <begin position="56"/>
        <end position="75"/>
    </location>
</feature>
<gene>
    <name evidence="2" type="ORF">B296_00054745</name>
</gene>
<comment type="caution">
    <text evidence="2">The sequence shown here is derived from an EMBL/GenBank/DDBJ whole genome shotgun (WGS) entry which is preliminary data.</text>
</comment>
<evidence type="ECO:0000313" key="3">
    <source>
        <dbReference type="Proteomes" id="UP000287651"/>
    </source>
</evidence>
<organism evidence="2 3">
    <name type="scientific">Ensete ventricosum</name>
    <name type="common">Abyssinian banana</name>
    <name type="synonym">Musa ensete</name>
    <dbReference type="NCBI Taxonomy" id="4639"/>
    <lineage>
        <taxon>Eukaryota</taxon>
        <taxon>Viridiplantae</taxon>
        <taxon>Streptophyta</taxon>
        <taxon>Embryophyta</taxon>
        <taxon>Tracheophyta</taxon>
        <taxon>Spermatophyta</taxon>
        <taxon>Magnoliopsida</taxon>
        <taxon>Liliopsida</taxon>
        <taxon>Zingiberales</taxon>
        <taxon>Musaceae</taxon>
        <taxon>Ensete</taxon>
    </lineage>
</organism>
<accession>A0A426Y2K6</accession>
<evidence type="ECO:0000313" key="2">
    <source>
        <dbReference type="EMBL" id="RRT45993.1"/>
    </source>
</evidence>
<dbReference type="Proteomes" id="UP000287651">
    <property type="component" value="Unassembled WGS sequence"/>
</dbReference>
<proteinExistence type="predicted"/>
<protein>
    <submittedName>
        <fullName evidence="2">Uncharacterized protein</fullName>
    </submittedName>
</protein>